<protein>
    <submittedName>
        <fullName evidence="1">(rape) hypothetical protein</fullName>
    </submittedName>
</protein>
<gene>
    <name evidence="1" type="ORF">DARMORV10_C09P47920.1</name>
</gene>
<dbReference type="AlphaFoldDB" id="A0A816J262"/>
<evidence type="ECO:0000313" key="1">
    <source>
        <dbReference type="EMBL" id="CAF1764389.1"/>
    </source>
</evidence>
<dbReference type="EMBL" id="HG994373">
    <property type="protein sequence ID" value="CAF1764389.1"/>
    <property type="molecule type" value="Genomic_DNA"/>
</dbReference>
<organism evidence="1">
    <name type="scientific">Brassica napus</name>
    <name type="common">Rape</name>
    <dbReference type="NCBI Taxonomy" id="3708"/>
    <lineage>
        <taxon>Eukaryota</taxon>
        <taxon>Viridiplantae</taxon>
        <taxon>Streptophyta</taxon>
        <taxon>Embryophyta</taxon>
        <taxon>Tracheophyta</taxon>
        <taxon>Spermatophyta</taxon>
        <taxon>Magnoliopsida</taxon>
        <taxon>eudicotyledons</taxon>
        <taxon>Gunneridae</taxon>
        <taxon>Pentapetalae</taxon>
        <taxon>rosids</taxon>
        <taxon>malvids</taxon>
        <taxon>Brassicales</taxon>
        <taxon>Brassicaceae</taxon>
        <taxon>Brassiceae</taxon>
        <taxon>Brassica</taxon>
    </lineage>
</organism>
<name>A0A816J262_BRANA</name>
<proteinExistence type="predicted"/>
<accession>A0A816J262</accession>
<reference evidence="1" key="1">
    <citation type="submission" date="2021-01" db="EMBL/GenBank/DDBJ databases">
        <authorList>
            <consortium name="Genoscope - CEA"/>
            <person name="William W."/>
        </authorList>
    </citation>
    <scope>NUCLEOTIDE SEQUENCE</scope>
</reference>
<sequence length="138" mass="15241">MNITTSTTPRIFISVPACRFEPQPSPTVCLDSGCTYQDVFSEASVYMLSCFDVTSAVLIAQVPPRHKRNALLLRVLLQIQGRAINKCFGTTKIYTIGMSYSLSNQTDTFRYVVFLCSSCQFESRPLLKHGGGASSEVL</sequence>
<dbReference type="Proteomes" id="UP001295469">
    <property type="component" value="Chromosome C09"/>
</dbReference>